<evidence type="ECO:0000256" key="1">
    <source>
        <dbReference type="ARBA" id="ARBA00005474"/>
    </source>
</evidence>
<accession>A0A060D7Y8</accession>
<sequence>MPADGGAVAGAPCGACRTLRCRCVPRCVFAAYFSAEEFAAVHGVFGASNVSKMPEDIGLPEQRRLAVDTLVEEARAWARDPTFDRVSYLCILQDQEVNDKYREQVDDAREEFDAEVASEPVDVAAAGLEAQAQGQVDAALQHEQDYRLLGGWGATTGEQQHLVTQDAENEHGIILGHGHPAELSQEILQLQELLDMAELSRNRKQQIIQKTEMGQYWDAAAGGAREHDLLTMMQQAPAAAWQHQYPAPQYAGIRGGPGGHQEMPQPMEEACTAEFATGMGIMSQQFASAQPYHDHDPAAVPHASPWLQRMPEAQQPAAASQVASEQDMLLLLLLQQHQVAAAGLMSAGGARQLDNVAAQYDDTEVALGYGYGHPDMHQHQHQQVAAAGQVAGVDDDMNPREMTQQQHAQQGLDIALGNGHLDGETEAMLQELAALLEQAGKQETIRKQQGVATGMGQWDAVTGIAWEQDVTTMTHQQSPDAAAWLQVQEMLEQMEEASSTPEFAEIIAWQAEARYAQEELAITLGNDHPDWSTQDILQAQELFAMAELARKQEMVRNLVAAAALAREQEMIAQQQQHPEAQYSGTELDISLWQGPGHGHPYWHQPTMQQMLQEKQLPTVQQLLQEQQLADAIGFGTHQASTTLVPQYANGEHGSGTGAAMAFQSPGSDKDAPFPFPFPLYVGL</sequence>
<feature type="domain" description="LOB" evidence="3">
    <location>
        <begin position="11"/>
        <end position="112"/>
    </location>
</feature>
<dbReference type="InterPro" id="IPR004883">
    <property type="entry name" value="LOB"/>
</dbReference>
<proteinExistence type="inferred from homology"/>
<feature type="non-terminal residue" evidence="4">
    <location>
        <position position="683"/>
    </location>
</feature>
<dbReference type="PROSITE" id="PS50891">
    <property type="entry name" value="LOB"/>
    <property type="match status" value="1"/>
</dbReference>
<dbReference type="Pfam" id="PF03195">
    <property type="entry name" value="LOB"/>
    <property type="match status" value="1"/>
</dbReference>
<comment type="similarity">
    <text evidence="1">Belongs to the LOB domain-containing protein family.</text>
</comment>
<name>A0A060D7Y8_MAIZE</name>
<dbReference type="PANTHER" id="PTHR31301">
    <property type="entry name" value="LOB DOMAIN-CONTAINING PROTEIN 4-RELATED"/>
    <property type="match status" value="1"/>
</dbReference>
<organism evidence="4">
    <name type="scientific">Zea mays</name>
    <name type="common">Maize</name>
    <dbReference type="NCBI Taxonomy" id="4577"/>
    <lineage>
        <taxon>Eukaryota</taxon>
        <taxon>Viridiplantae</taxon>
        <taxon>Streptophyta</taxon>
        <taxon>Embryophyta</taxon>
        <taxon>Tracheophyta</taxon>
        <taxon>Spermatophyta</taxon>
        <taxon>Magnoliopsida</taxon>
        <taxon>Liliopsida</taxon>
        <taxon>Poales</taxon>
        <taxon>Poaceae</taxon>
        <taxon>PACMAD clade</taxon>
        <taxon>Panicoideae</taxon>
        <taxon>Andropogonodae</taxon>
        <taxon>Andropogoneae</taxon>
        <taxon>Tripsacinae</taxon>
        <taxon>Zea</taxon>
    </lineage>
</organism>
<reference evidence="4" key="1">
    <citation type="submission" date="2014-04" db="EMBL/GenBank/DDBJ databases">
        <title>The Maize TFome - Development of a transcription factor open reading frame collection for functional genomics.</title>
        <authorList>
            <person name="Burdo B."/>
            <person name="Gray J."/>
            <person name="Goetting-Minesky M.P."/>
            <person name="Wittler B."/>
            <person name="Hunt M."/>
            <person name="Li T."/>
            <person name="Velliquette D."/>
            <person name="Thomas J."/>
            <person name="Gentzel I."/>
            <person name="Dos Santos Brito M."/>
            <person name="Mejia-Guerra M.K."/>
            <person name="Connolly L.N."/>
            <person name="Qaisi D."/>
            <person name="Li W."/>
            <person name="Casas M.I."/>
            <person name="Doseff A.I."/>
            <person name="Grotewold E."/>
        </authorList>
    </citation>
    <scope>NUCLEOTIDE SEQUENCE</scope>
</reference>
<evidence type="ECO:0000256" key="2">
    <source>
        <dbReference type="SAM" id="Coils"/>
    </source>
</evidence>
<dbReference type="ExpressionAtlas" id="A0A060D7Y8">
    <property type="expression patterns" value="baseline and differential"/>
</dbReference>
<dbReference type="PANTHER" id="PTHR31301:SF116">
    <property type="entry name" value="DOMAIN PROTEIN 12, PUTATIVE, EXPRESSED-RELATED"/>
    <property type="match status" value="1"/>
</dbReference>
<evidence type="ECO:0000259" key="3">
    <source>
        <dbReference type="PROSITE" id="PS50891"/>
    </source>
</evidence>
<feature type="coiled-coil region" evidence="2">
    <location>
        <begin position="91"/>
        <end position="118"/>
    </location>
</feature>
<evidence type="ECO:0000313" key="4">
    <source>
        <dbReference type="EMBL" id="AIB05758.1"/>
    </source>
</evidence>
<dbReference type="AlphaFoldDB" id="A0A060D7Y8"/>
<protein>
    <submittedName>
        <fullName evidence="4">LOB transcription factor</fullName>
    </submittedName>
</protein>
<dbReference type="EMBL" id="KJ728267">
    <property type="protein sequence ID" value="AIB05758.1"/>
    <property type="molecule type" value="Genomic_DNA"/>
</dbReference>
<gene>
    <name evidence="4" type="primary">LOB2</name>
</gene>
<keyword evidence="2" id="KW-0175">Coiled coil</keyword>